<organism evidence="2 3">
    <name type="scientific">Xylaria flabelliformis</name>
    <dbReference type="NCBI Taxonomy" id="2512241"/>
    <lineage>
        <taxon>Eukaryota</taxon>
        <taxon>Fungi</taxon>
        <taxon>Dikarya</taxon>
        <taxon>Ascomycota</taxon>
        <taxon>Pezizomycotina</taxon>
        <taxon>Sordariomycetes</taxon>
        <taxon>Xylariomycetidae</taxon>
        <taxon>Xylariales</taxon>
        <taxon>Xylariaceae</taxon>
        <taxon>Xylaria</taxon>
    </lineage>
</organism>
<evidence type="ECO:0008006" key="4">
    <source>
        <dbReference type="Google" id="ProtNLM"/>
    </source>
</evidence>
<evidence type="ECO:0000313" key="3">
    <source>
        <dbReference type="Proteomes" id="UP000319160"/>
    </source>
</evidence>
<evidence type="ECO:0000313" key="2">
    <source>
        <dbReference type="EMBL" id="TRX88034.1"/>
    </source>
</evidence>
<sequence>MHALLVVLTGLLASLGATIPVLSTDDAPTNLSKVWTLDEVSRKSHHKGRTCKWEFTLTESMSPPSYSDSDMVVRCDFELRVLKGQDCRVGNFGLTQCSRRNPDFYVSGGHDKTGFLTLVVSNTFENAQAYFGYLDSVLDASGMIPPQTSPVKTQNKTA</sequence>
<evidence type="ECO:0000256" key="1">
    <source>
        <dbReference type="SAM" id="SignalP"/>
    </source>
</evidence>
<accession>A0A553HJB8</accession>
<keyword evidence="1" id="KW-0732">Signal</keyword>
<keyword evidence="3" id="KW-1185">Reference proteome</keyword>
<gene>
    <name evidence="2" type="ORF">FHL15_011089</name>
</gene>
<dbReference type="OrthoDB" id="3836772at2759"/>
<feature type="chain" id="PRO_5021967777" description="AA1-like domain-containing protein" evidence="1">
    <location>
        <begin position="17"/>
        <end position="158"/>
    </location>
</feature>
<feature type="signal peptide" evidence="1">
    <location>
        <begin position="1"/>
        <end position="16"/>
    </location>
</feature>
<dbReference type="Proteomes" id="UP000319160">
    <property type="component" value="Unassembled WGS sequence"/>
</dbReference>
<proteinExistence type="predicted"/>
<reference evidence="3" key="1">
    <citation type="submission" date="2019-06" db="EMBL/GenBank/DDBJ databases">
        <title>Draft genome sequence of the griseofulvin-producing fungus Xylaria cubensis strain G536.</title>
        <authorList>
            <person name="Mead M.E."/>
            <person name="Raja H.A."/>
            <person name="Steenwyk J.L."/>
            <person name="Knowles S.L."/>
            <person name="Oberlies N.H."/>
            <person name="Rokas A."/>
        </authorList>
    </citation>
    <scope>NUCLEOTIDE SEQUENCE [LARGE SCALE GENOMIC DNA]</scope>
    <source>
        <strain evidence="3">G536</strain>
    </source>
</reference>
<name>A0A553HJB8_9PEZI</name>
<comment type="caution">
    <text evidence="2">The sequence shown here is derived from an EMBL/GenBank/DDBJ whole genome shotgun (WGS) entry which is preliminary data.</text>
</comment>
<protein>
    <recommendedName>
        <fullName evidence="4">AA1-like domain-containing protein</fullName>
    </recommendedName>
</protein>
<dbReference type="EMBL" id="VFLP01000103">
    <property type="protein sequence ID" value="TRX88034.1"/>
    <property type="molecule type" value="Genomic_DNA"/>
</dbReference>
<dbReference type="AlphaFoldDB" id="A0A553HJB8"/>
<dbReference type="STRING" id="2512241.A0A553HJB8"/>